<dbReference type="GO" id="GO:0005085">
    <property type="term" value="F:guanyl-nucleotide exchange factor activity"/>
    <property type="evidence" value="ECO:0007669"/>
    <property type="project" value="InterPro"/>
</dbReference>
<dbReference type="SUPFAM" id="SSF144284">
    <property type="entry name" value="Sec2 N-terminal region"/>
    <property type="match status" value="1"/>
</dbReference>
<feature type="compositionally biased region" description="Basic and acidic residues" evidence="3">
    <location>
        <begin position="16"/>
        <end position="27"/>
    </location>
</feature>
<accession>A0A550CFX9</accession>
<dbReference type="Pfam" id="PF06428">
    <property type="entry name" value="Sec2p"/>
    <property type="match status" value="1"/>
</dbReference>
<dbReference type="GO" id="GO:0070319">
    <property type="term" value="C:Golgi to plasma membrane transport vesicle"/>
    <property type="evidence" value="ECO:0007669"/>
    <property type="project" value="TreeGrafter"/>
</dbReference>
<dbReference type="CDD" id="cd21044">
    <property type="entry name" value="Rab11BD_RAB3IP_like"/>
    <property type="match status" value="1"/>
</dbReference>
<dbReference type="STRING" id="97359.A0A550CFX9"/>
<protein>
    <recommendedName>
        <fullName evidence="4">GDP/GTP exchange factor Sec2 N-terminal domain-containing protein</fullName>
    </recommendedName>
</protein>
<organism evidence="5 6">
    <name type="scientific">Schizophyllum amplum</name>
    <dbReference type="NCBI Taxonomy" id="97359"/>
    <lineage>
        <taxon>Eukaryota</taxon>
        <taxon>Fungi</taxon>
        <taxon>Dikarya</taxon>
        <taxon>Basidiomycota</taxon>
        <taxon>Agaricomycotina</taxon>
        <taxon>Agaricomycetes</taxon>
        <taxon>Agaricomycetidae</taxon>
        <taxon>Agaricales</taxon>
        <taxon>Schizophyllaceae</taxon>
        <taxon>Schizophyllum</taxon>
    </lineage>
</organism>
<name>A0A550CFX9_9AGAR</name>
<feature type="compositionally biased region" description="Low complexity" evidence="3">
    <location>
        <begin position="426"/>
        <end position="445"/>
    </location>
</feature>
<feature type="compositionally biased region" description="Low complexity" evidence="3">
    <location>
        <begin position="544"/>
        <end position="553"/>
    </location>
</feature>
<evidence type="ECO:0000313" key="5">
    <source>
        <dbReference type="EMBL" id="TRM63703.1"/>
    </source>
</evidence>
<feature type="region of interest" description="Disordered" evidence="3">
    <location>
        <begin position="502"/>
        <end position="733"/>
    </location>
</feature>
<feature type="compositionally biased region" description="Low complexity" evidence="3">
    <location>
        <begin position="714"/>
        <end position="723"/>
    </location>
</feature>
<feature type="region of interest" description="Disordered" evidence="3">
    <location>
        <begin position="426"/>
        <end position="461"/>
    </location>
</feature>
<gene>
    <name evidence="5" type="ORF">BD626DRAFT_495124</name>
</gene>
<proteinExistence type="predicted"/>
<feature type="compositionally biased region" description="Acidic residues" evidence="3">
    <location>
        <begin position="910"/>
        <end position="921"/>
    </location>
</feature>
<dbReference type="GO" id="GO:0006887">
    <property type="term" value="P:exocytosis"/>
    <property type="evidence" value="ECO:0007669"/>
    <property type="project" value="TreeGrafter"/>
</dbReference>
<keyword evidence="1 2" id="KW-0175">Coiled coil</keyword>
<evidence type="ECO:0000313" key="6">
    <source>
        <dbReference type="Proteomes" id="UP000320762"/>
    </source>
</evidence>
<dbReference type="AlphaFoldDB" id="A0A550CFX9"/>
<dbReference type="OrthoDB" id="1748564at2759"/>
<dbReference type="Gene3D" id="6.10.140.910">
    <property type="match status" value="1"/>
</dbReference>
<feature type="compositionally biased region" description="Basic and acidic residues" evidence="3">
    <location>
        <begin position="788"/>
        <end position="812"/>
    </location>
</feature>
<evidence type="ECO:0000256" key="2">
    <source>
        <dbReference type="SAM" id="Coils"/>
    </source>
</evidence>
<evidence type="ECO:0000256" key="3">
    <source>
        <dbReference type="SAM" id="MobiDB-lite"/>
    </source>
</evidence>
<keyword evidence="6" id="KW-1185">Reference proteome</keyword>
<feature type="compositionally biased region" description="Low complexity" evidence="3">
    <location>
        <begin position="814"/>
        <end position="832"/>
    </location>
</feature>
<dbReference type="GO" id="GO:0051286">
    <property type="term" value="C:cell tip"/>
    <property type="evidence" value="ECO:0007669"/>
    <property type="project" value="TreeGrafter"/>
</dbReference>
<dbReference type="Proteomes" id="UP000320762">
    <property type="component" value="Unassembled WGS sequence"/>
</dbReference>
<feature type="compositionally biased region" description="Low complexity" evidence="3">
    <location>
        <begin position="748"/>
        <end position="757"/>
    </location>
</feature>
<evidence type="ECO:0000256" key="1">
    <source>
        <dbReference type="ARBA" id="ARBA00023054"/>
    </source>
</evidence>
<feature type="region of interest" description="Disordered" evidence="3">
    <location>
        <begin position="1"/>
        <end position="27"/>
    </location>
</feature>
<evidence type="ECO:0000259" key="4">
    <source>
        <dbReference type="Pfam" id="PF06428"/>
    </source>
</evidence>
<dbReference type="EMBL" id="VDMD01000009">
    <property type="protein sequence ID" value="TRM63703.1"/>
    <property type="molecule type" value="Genomic_DNA"/>
</dbReference>
<sequence length="958" mass="101688">MAADGDAEVNGAGAHDSQKDAVRENYKHRDSEAEAMVIDSLRTQVQDLFTQVTQLNGKLVKSYNRVSDLEDELHVSTEQLRSSSAKVSSLEDERTQHLAALNTGLLVEKSHVTTELNRLMEKATEEAAQRGQAESARIAIEKDLDDLSASLFDQANTMVAEARYQRALSERKVEESERALKIAEEAVAMMQAQMQALQEEKEVAMRRVREAQMRMGKGKWADRGEDIVKPMRLLSSHSPYQEFLLFVAHLRSIHPQSPQAPAMTTLLQLPFLARMLNEDSEPTLRLDLAPSLNWLSRRSVLAAIHTGQLTIEPMSAAAFAQEVPAVLGGGTVSCAMCGTVICSAPSESLQKPPQHPSISGLPQFNARSWSKFSNPFASSNGTALGNPASPTTPQPLPSQVFIFRLTFPTGTSTGALASIPLPLGISSGPGSPGRPSSSALSSPQSYTNGHTHSHSHSSTTTTIYPLCPDGWCLSRMRTTCSLWAFVRTGIVDKVWEEEVPNIPPAISPVTTPSGEKPPVPPRRRGLWGMASALGERAASWTDGSKSPSSPSKKPSLEKAPSMESTPSAEKTLPEIQKGLPSPPPVHPTMSNPPASKPPLPRRSVARTSSEEPTVTPTPPPTAPPPLPRRHEARSPATAASIPAPPASPRTVPLPESRPGTPVRAGPASRPGTPTGGPPILPPRAAARLSMTAGTPPPRAETPPVATGGPPPVPRRAVARGARPMSAHIRKSSDLGASPLAAALAPAVDAPAPAADVQAGDDEEKEGRKVSPPAMKEEGSSDTEAAFVDAHEEQPSEGGSERKSTDGSERKSLDAVPESSDAAAEPSISAEPSNYEVAPPEGIPVEASVDNTDPEPSPQSIILSPKPTPAASLAPTVSLDSETSEQDDATIKEVSGIDGVVNGINGVSSDAAEDDSASASEEDAAKSGIYVGEATWEERTWKELVRLREDMFWARIGRR</sequence>
<feature type="compositionally biased region" description="Basic and acidic residues" evidence="3">
    <location>
        <begin position="764"/>
        <end position="778"/>
    </location>
</feature>
<feature type="region of interest" description="Disordered" evidence="3">
    <location>
        <begin position="904"/>
        <end position="925"/>
    </location>
</feature>
<dbReference type="InterPro" id="IPR040351">
    <property type="entry name" value="RAB3IL/RAB3IP/Sec2"/>
</dbReference>
<reference evidence="5 6" key="1">
    <citation type="journal article" date="2019" name="New Phytol.">
        <title>Comparative genomics reveals unique wood-decay strategies and fruiting body development in the Schizophyllaceae.</title>
        <authorList>
            <person name="Almasi E."/>
            <person name="Sahu N."/>
            <person name="Krizsan K."/>
            <person name="Balint B."/>
            <person name="Kovacs G.M."/>
            <person name="Kiss B."/>
            <person name="Cseklye J."/>
            <person name="Drula E."/>
            <person name="Henrissat B."/>
            <person name="Nagy I."/>
            <person name="Chovatia M."/>
            <person name="Adam C."/>
            <person name="LaButti K."/>
            <person name="Lipzen A."/>
            <person name="Riley R."/>
            <person name="Grigoriev I.V."/>
            <person name="Nagy L.G."/>
        </authorList>
    </citation>
    <scope>NUCLEOTIDE SEQUENCE [LARGE SCALE GENOMIC DNA]</scope>
    <source>
        <strain evidence="5 6">NL-1724</strain>
    </source>
</reference>
<feature type="domain" description="GDP/GTP exchange factor Sec2 N-terminal" evidence="4">
    <location>
        <begin position="67"/>
        <end position="199"/>
    </location>
</feature>
<dbReference type="PANTHER" id="PTHR14430:SF0">
    <property type="entry name" value="SEC2P DOMAIN-CONTAINING PROTEIN"/>
    <property type="match status" value="1"/>
</dbReference>
<comment type="caution">
    <text evidence="5">The sequence shown here is derived from an EMBL/GenBank/DDBJ whole genome shotgun (WGS) entry which is preliminary data.</text>
</comment>
<feature type="region of interest" description="Disordered" evidence="3">
    <location>
        <begin position="748"/>
        <end position="886"/>
    </location>
</feature>
<dbReference type="PANTHER" id="PTHR14430">
    <property type="entry name" value="RABIN3-RELATED"/>
    <property type="match status" value="1"/>
</dbReference>
<dbReference type="InterPro" id="IPR009449">
    <property type="entry name" value="Sec2_N"/>
</dbReference>
<feature type="compositionally biased region" description="Pro residues" evidence="3">
    <location>
        <begin position="615"/>
        <end position="626"/>
    </location>
</feature>
<feature type="coiled-coil region" evidence="2">
    <location>
        <begin position="166"/>
        <end position="214"/>
    </location>
</feature>